<evidence type="ECO:0000256" key="1">
    <source>
        <dbReference type="SAM" id="MobiDB-lite"/>
    </source>
</evidence>
<proteinExistence type="predicted"/>
<feature type="region of interest" description="Disordered" evidence="1">
    <location>
        <begin position="1"/>
        <end position="23"/>
    </location>
</feature>
<organism evidence="2">
    <name type="scientific">Anguilla anguilla</name>
    <name type="common">European freshwater eel</name>
    <name type="synonym">Muraena anguilla</name>
    <dbReference type="NCBI Taxonomy" id="7936"/>
    <lineage>
        <taxon>Eukaryota</taxon>
        <taxon>Metazoa</taxon>
        <taxon>Chordata</taxon>
        <taxon>Craniata</taxon>
        <taxon>Vertebrata</taxon>
        <taxon>Euteleostomi</taxon>
        <taxon>Actinopterygii</taxon>
        <taxon>Neopterygii</taxon>
        <taxon>Teleostei</taxon>
        <taxon>Anguilliformes</taxon>
        <taxon>Anguillidae</taxon>
        <taxon>Anguilla</taxon>
    </lineage>
</organism>
<name>A0A0E9TYQ1_ANGAN</name>
<accession>A0A0E9TYQ1</accession>
<dbReference type="AlphaFoldDB" id="A0A0E9TYQ1"/>
<sequence length="23" mass="2602">MLKTTKHVHNVLVEKQNNPVNAS</sequence>
<protein>
    <submittedName>
        <fullName evidence="2">Uncharacterized protein</fullName>
    </submittedName>
</protein>
<dbReference type="EMBL" id="GBXM01050739">
    <property type="protein sequence ID" value="JAH57838.1"/>
    <property type="molecule type" value="Transcribed_RNA"/>
</dbReference>
<reference evidence="2" key="1">
    <citation type="submission" date="2014-11" db="EMBL/GenBank/DDBJ databases">
        <authorList>
            <person name="Amaro Gonzalez C."/>
        </authorList>
    </citation>
    <scope>NUCLEOTIDE SEQUENCE</scope>
</reference>
<evidence type="ECO:0000313" key="2">
    <source>
        <dbReference type="EMBL" id="JAH57838.1"/>
    </source>
</evidence>
<reference evidence="2" key="2">
    <citation type="journal article" date="2015" name="Fish Shellfish Immunol.">
        <title>Early steps in the European eel (Anguilla anguilla)-Vibrio vulnificus interaction in the gills: Role of the RtxA13 toxin.</title>
        <authorList>
            <person name="Callol A."/>
            <person name="Pajuelo D."/>
            <person name="Ebbesson L."/>
            <person name="Teles M."/>
            <person name="MacKenzie S."/>
            <person name="Amaro C."/>
        </authorList>
    </citation>
    <scope>NUCLEOTIDE SEQUENCE</scope>
</reference>